<geneLocation type="mitochondrion" evidence="7"/>
<dbReference type="GeneID" id="15332825"/>
<name>M4QBL9_ANDGO</name>
<dbReference type="InterPro" id="IPR020930">
    <property type="entry name" value="Ribosomal_uL5_bac-type"/>
</dbReference>
<keyword evidence="2 4" id="KW-0689">Ribosomal protein</keyword>
<evidence type="ECO:0000256" key="3">
    <source>
        <dbReference type="ARBA" id="ARBA00023274"/>
    </source>
</evidence>
<dbReference type="NCBIfam" id="NF000585">
    <property type="entry name" value="PRK00010.1"/>
    <property type="match status" value="1"/>
</dbReference>
<dbReference type="SUPFAM" id="SSF55282">
    <property type="entry name" value="RL5-like"/>
    <property type="match status" value="1"/>
</dbReference>
<dbReference type="InterPro" id="IPR031309">
    <property type="entry name" value="Ribosomal_uL5_C"/>
</dbReference>
<accession>M4QBL9</accession>
<comment type="similarity">
    <text evidence="1 4">Belongs to the universal ribosomal protein uL5 family.</text>
</comment>
<keyword evidence="3 4" id="KW-0687">Ribonucleoprotein</keyword>
<dbReference type="RefSeq" id="YP_007890490.1">
    <property type="nucleotide sequence ID" value="NC_021124.1"/>
</dbReference>
<dbReference type="InterPro" id="IPR031310">
    <property type="entry name" value="Ribosomal_uL5_N"/>
</dbReference>
<gene>
    <name evidence="7" type="primary">rpl5</name>
</gene>
<feature type="domain" description="Large ribosomal subunit protein uL5 C-terminal" evidence="6">
    <location>
        <begin position="85"/>
        <end position="179"/>
    </location>
</feature>
<dbReference type="InterPro" id="IPR002132">
    <property type="entry name" value="Ribosomal_uL5"/>
</dbReference>
<dbReference type="FunFam" id="3.30.1440.10:FF:000001">
    <property type="entry name" value="50S ribosomal protein L5"/>
    <property type="match status" value="1"/>
</dbReference>
<proteinExistence type="inferred from homology"/>
<dbReference type="InterPro" id="IPR022803">
    <property type="entry name" value="Ribosomal_uL5_dom_sf"/>
</dbReference>
<evidence type="ECO:0000259" key="5">
    <source>
        <dbReference type="Pfam" id="PF00281"/>
    </source>
</evidence>
<dbReference type="AlphaFoldDB" id="M4QBL9"/>
<dbReference type="GO" id="GO:0006412">
    <property type="term" value="P:translation"/>
    <property type="evidence" value="ECO:0007669"/>
    <property type="project" value="InterPro"/>
</dbReference>
<reference evidence="7" key="1">
    <citation type="journal article" date="2013" name="Genome Biol. Evol.">
        <title>Strikingly bacteria-like and gene-rich mitochondrial genomes throughout jakobid protists.</title>
        <authorList>
            <person name="Burger G."/>
            <person name="Gray M.W."/>
            <person name="Forget L."/>
            <person name="Lang B.F."/>
        </authorList>
    </citation>
    <scope>NUCLEOTIDE SEQUENCE</scope>
    <source>
        <strain evidence="7">ATCC PRA-185</strain>
    </source>
</reference>
<keyword evidence="7" id="KW-0496">Mitochondrion</keyword>
<feature type="domain" description="Large ribosomal subunit protein uL5 N-terminal" evidence="5">
    <location>
        <begin position="24"/>
        <end position="79"/>
    </location>
</feature>
<dbReference type="PANTHER" id="PTHR11994">
    <property type="entry name" value="60S RIBOSOMAL PROTEIN L11-RELATED"/>
    <property type="match status" value="1"/>
</dbReference>
<dbReference type="Pfam" id="PF00673">
    <property type="entry name" value="Ribosomal_L5_C"/>
    <property type="match status" value="1"/>
</dbReference>
<dbReference type="Gene3D" id="3.30.1440.10">
    <property type="match status" value="1"/>
</dbReference>
<dbReference type="GO" id="GO:1990904">
    <property type="term" value="C:ribonucleoprotein complex"/>
    <property type="evidence" value="ECO:0007669"/>
    <property type="project" value="UniProtKB-KW"/>
</dbReference>
<sequence length="187" mass="21530">MNRFQSYYENVIRPDLLLKHSYTNVMEVPHLKKIVLNMGVKDVLQDKKHILTGMILLERISGQRPTVNRAKKSVSSYQLKEETILGCKVSLTGDSMYEFLDKLVTIVLPRVKDLKPLRFKSFDGQGNYSLGMKDTFVFPEIESEYGRIPKTYGFDIHFITTAKTDDDARSLLSAFQLPFENEKGKNE</sequence>
<dbReference type="PIRSF" id="PIRSF002161">
    <property type="entry name" value="Ribosomal_L5"/>
    <property type="match status" value="1"/>
</dbReference>
<dbReference type="GO" id="GO:0003735">
    <property type="term" value="F:structural constituent of ribosome"/>
    <property type="evidence" value="ECO:0007669"/>
    <property type="project" value="InterPro"/>
</dbReference>
<evidence type="ECO:0000256" key="2">
    <source>
        <dbReference type="ARBA" id="ARBA00022980"/>
    </source>
</evidence>
<evidence type="ECO:0000259" key="6">
    <source>
        <dbReference type="Pfam" id="PF00673"/>
    </source>
</evidence>
<organism evidence="7">
    <name type="scientific">Andalucia godoyi</name>
    <name type="common">Flagellate</name>
    <dbReference type="NCBI Taxonomy" id="505711"/>
    <lineage>
        <taxon>Eukaryota</taxon>
        <taxon>Discoba</taxon>
        <taxon>Jakobida</taxon>
        <taxon>Andalucina</taxon>
        <taxon>Andaluciidae</taxon>
        <taxon>Andalucia</taxon>
    </lineage>
</organism>
<dbReference type="EMBL" id="KC353352">
    <property type="protein sequence ID" value="AGH23984.1"/>
    <property type="molecule type" value="Genomic_DNA"/>
</dbReference>
<evidence type="ECO:0000256" key="1">
    <source>
        <dbReference type="ARBA" id="ARBA00008553"/>
    </source>
</evidence>
<dbReference type="GO" id="GO:0005840">
    <property type="term" value="C:ribosome"/>
    <property type="evidence" value="ECO:0007669"/>
    <property type="project" value="UniProtKB-KW"/>
</dbReference>
<protein>
    <submittedName>
        <fullName evidence="7">Ribosomal protein L5</fullName>
    </submittedName>
</protein>
<evidence type="ECO:0000256" key="4">
    <source>
        <dbReference type="RuleBase" id="RU003930"/>
    </source>
</evidence>
<dbReference type="Pfam" id="PF00281">
    <property type="entry name" value="Ribosomal_L5"/>
    <property type="match status" value="1"/>
</dbReference>
<evidence type="ECO:0000313" key="7">
    <source>
        <dbReference type="EMBL" id="AGH23984.1"/>
    </source>
</evidence>
<dbReference type="HAMAP" id="MF_01333_B">
    <property type="entry name" value="Ribosomal_uL5_B"/>
    <property type="match status" value="1"/>
</dbReference>